<sequence>MAALLVIIASGASGDVQGACQCEGNNFSSDCLHDLFQKAVHDDYATCIS</sequence>
<reference evidence="1" key="1">
    <citation type="submission" date="2016-11" db="EMBL/GenBank/DDBJ databases">
        <authorList>
            <person name="Yao B."/>
            <person name="Geng J."/>
        </authorList>
    </citation>
    <scope>NUCLEOTIDE SEQUENCE</scope>
    <source>
        <strain evidence="1">PUTH</strain>
        <plasmid evidence="1">pPUTH1</plasmid>
    </source>
</reference>
<proteinExistence type="predicted"/>
<protein>
    <submittedName>
        <fullName evidence="1">Uncharacterized protein</fullName>
    </submittedName>
</protein>
<dbReference type="EMBL" id="KY070306">
    <property type="protein sequence ID" value="ASF89364.1"/>
    <property type="molecule type" value="Genomic_DNA"/>
</dbReference>
<accession>A0A3G1IEA2</accession>
<keyword evidence="1" id="KW-0614">Plasmid</keyword>
<name>A0A3G1IEA2_KLEPN</name>
<gene>
    <name evidence="1" type="ORF">pPUTH1_0245</name>
</gene>
<evidence type="ECO:0000313" key="1">
    <source>
        <dbReference type="EMBL" id="ASF89364.1"/>
    </source>
</evidence>
<organism evidence="1">
    <name type="scientific">Klebsiella pneumoniae</name>
    <dbReference type="NCBI Taxonomy" id="573"/>
    <lineage>
        <taxon>Bacteria</taxon>
        <taxon>Pseudomonadati</taxon>
        <taxon>Pseudomonadota</taxon>
        <taxon>Gammaproteobacteria</taxon>
        <taxon>Enterobacterales</taxon>
        <taxon>Enterobacteriaceae</taxon>
        <taxon>Klebsiella/Raoultella group</taxon>
        <taxon>Klebsiella</taxon>
        <taxon>Klebsiella pneumoniae complex</taxon>
    </lineage>
</organism>
<dbReference type="AlphaFoldDB" id="A0A3G1IEA2"/>
<geneLocation type="plasmid" evidence="1">
    <name>pPUTH1</name>
</geneLocation>